<accession>A0A1L9T365</accession>
<proteinExistence type="predicted"/>
<organism evidence="2 3">
    <name type="scientific">Aspergillus sydowii CBS 593.65</name>
    <dbReference type="NCBI Taxonomy" id="1036612"/>
    <lineage>
        <taxon>Eukaryota</taxon>
        <taxon>Fungi</taxon>
        <taxon>Dikarya</taxon>
        <taxon>Ascomycota</taxon>
        <taxon>Pezizomycotina</taxon>
        <taxon>Eurotiomycetes</taxon>
        <taxon>Eurotiomycetidae</taxon>
        <taxon>Eurotiales</taxon>
        <taxon>Aspergillaceae</taxon>
        <taxon>Aspergillus</taxon>
        <taxon>Aspergillus subgen. Nidulantes</taxon>
    </lineage>
</organism>
<feature type="transmembrane region" description="Helical" evidence="1">
    <location>
        <begin position="6"/>
        <end position="28"/>
    </location>
</feature>
<dbReference type="AlphaFoldDB" id="A0A1L9T365"/>
<protein>
    <submittedName>
        <fullName evidence="2">Uncharacterized protein</fullName>
    </submittedName>
</protein>
<dbReference type="GeneID" id="63764174"/>
<dbReference type="RefSeq" id="XP_040697587.1">
    <property type="nucleotide sequence ID" value="XM_040848101.1"/>
</dbReference>
<keyword evidence="1" id="KW-1133">Transmembrane helix</keyword>
<sequence length="65" mass="7156">MPDIRGIQILPGVVFVSCFGANLLLRLFNVLLNDHSRSLIVIENQICALICSMGCSCLSSVKYKQ</sequence>
<keyword evidence="1" id="KW-0472">Membrane</keyword>
<keyword evidence="3" id="KW-1185">Reference proteome</keyword>
<dbReference type="PROSITE" id="PS51257">
    <property type="entry name" value="PROKAR_LIPOPROTEIN"/>
    <property type="match status" value="1"/>
</dbReference>
<dbReference type="Proteomes" id="UP000184356">
    <property type="component" value="Unassembled WGS sequence"/>
</dbReference>
<reference evidence="3" key="1">
    <citation type="journal article" date="2017" name="Genome Biol.">
        <title>Comparative genomics reveals high biological diversity and specific adaptations in the industrially and medically important fungal genus Aspergillus.</title>
        <authorList>
            <person name="de Vries R.P."/>
            <person name="Riley R."/>
            <person name="Wiebenga A."/>
            <person name="Aguilar-Osorio G."/>
            <person name="Amillis S."/>
            <person name="Uchima C.A."/>
            <person name="Anderluh G."/>
            <person name="Asadollahi M."/>
            <person name="Askin M."/>
            <person name="Barry K."/>
            <person name="Battaglia E."/>
            <person name="Bayram O."/>
            <person name="Benocci T."/>
            <person name="Braus-Stromeyer S.A."/>
            <person name="Caldana C."/>
            <person name="Canovas D."/>
            <person name="Cerqueira G.C."/>
            <person name="Chen F."/>
            <person name="Chen W."/>
            <person name="Choi C."/>
            <person name="Clum A."/>
            <person name="Dos Santos R.A."/>
            <person name="Damasio A.R."/>
            <person name="Diallinas G."/>
            <person name="Emri T."/>
            <person name="Fekete E."/>
            <person name="Flipphi M."/>
            <person name="Freyberg S."/>
            <person name="Gallo A."/>
            <person name="Gournas C."/>
            <person name="Habgood R."/>
            <person name="Hainaut M."/>
            <person name="Harispe M.L."/>
            <person name="Henrissat B."/>
            <person name="Hilden K.S."/>
            <person name="Hope R."/>
            <person name="Hossain A."/>
            <person name="Karabika E."/>
            <person name="Karaffa L."/>
            <person name="Karanyi Z."/>
            <person name="Krasevec N."/>
            <person name="Kuo A."/>
            <person name="Kusch H."/>
            <person name="LaButti K."/>
            <person name="Lagendijk E.L."/>
            <person name="Lapidus A."/>
            <person name="Levasseur A."/>
            <person name="Lindquist E."/>
            <person name="Lipzen A."/>
            <person name="Logrieco A.F."/>
            <person name="MacCabe A."/>
            <person name="Maekelae M.R."/>
            <person name="Malavazi I."/>
            <person name="Melin P."/>
            <person name="Meyer V."/>
            <person name="Mielnichuk N."/>
            <person name="Miskei M."/>
            <person name="Molnar A.P."/>
            <person name="Mule G."/>
            <person name="Ngan C.Y."/>
            <person name="Orejas M."/>
            <person name="Orosz E."/>
            <person name="Ouedraogo J.P."/>
            <person name="Overkamp K.M."/>
            <person name="Park H.-S."/>
            <person name="Perrone G."/>
            <person name="Piumi F."/>
            <person name="Punt P.J."/>
            <person name="Ram A.F."/>
            <person name="Ramon A."/>
            <person name="Rauscher S."/>
            <person name="Record E."/>
            <person name="Riano-Pachon D.M."/>
            <person name="Robert V."/>
            <person name="Roehrig J."/>
            <person name="Ruller R."/>
            <person name="Salamov A."/>
            <person name="Salih N.S."/>
            <person name="Samson R.A."/>
            <person name="Sandor E."/>
            <person name="Sanguinetti M."/>
            <person name="Schuetze T."/>
            <person name="Sepcic K."/>
            <person name="Shelest E."/>
            <person name="Sherlock G."/>
            <person name="Sophianopoulou V."/>
            <person name="Squina F.M."/>
            <person name="Sun H."/>
            <person name="Susca A."/>
            <person name="Todd R.B."/>
            <person name="Tsang A."/>
            <person name="Unkles S.E."/>
            <person name="van de Wiele N."/>
            <person name="van Rossen-Uffink D."/>
            <person name="Oliveira J.V."/>
            <person name="Vesth T.C."/>
            <person name="Visser J."/>
            <person name="Yu J.-H."/>
            <person name="Zhou M."/>
            <person name="Andersen M.R."/>
            <person name="Archer D.B."/>
            <person name="Baker S.E."/>
            <person name="Benoit I."/>
            <person name="Brakhage A.A."/>
            <person name="Braus G.H."/>
            <person name="Fischer R."/>
            <person name="Frisvad J.C."/>
            <person name="Goldman G.H."/>
            <person name="Houbraken J."/>
            <person name="Oakley B."/>
            <person name="Pocsi I."/>
            <person name="Scazzocchio C."/>
            <person name="Seiboth B."/>
            <person name="vanKuyk P.A."/>
            <person name="Wortman J."/>
            <person name="Dyer P.S."/>
            <person name="Grigoriev I.V."/>
        </authorList>
    </citation>
    <scope>NUCLEOTIDE SEQUENCE [LARGE SCALE GENOMIC DNA]</scope>
    <source>
        <strain evidence="3">CBS 593.65</strain>
    </source>
</reference>
<gene>
    <name evidence="2" type="ORF">ASPSYDRAFT_50536</name>
</gene>
<evidence type="ECO:0000256" key="1">
    <source>
        <dbReference type="SAM" id="Phobius"/>
    </source>
</evidence>
<name>A0A1L9T365_9EURO</name>
<evidence type="ECO:0000313" key="2">
    <source>
        <dbReference type="EMBL" id="OJJ53781.1"/>
    </source>
</evidence>
<evidence type="ECO:0000313" key="3">
    <source>
        <dbReference type="Proteomes" id="UP000184356"/>
    </source>
</evidence>
<dbReference type="EMBL" id="KV878596">
    <property type="protein sequence ID" value="OJJ53781.1"/>
    <property type="molecule type" value="Genomic_DNA"/>
</dbReference>
<keyword evidence="1" id="KW-0812">Transmembrane</keyword>
<dbReference type="VEuPathDB" id="FungiDB:ASPSYDRAFT_50536"/>